<dbReference type="InterPro" id="IPR006710">
    <property type="entry name" value="Glyco_hydro_43"/>
</dbReference>
<evidence type="ECO:0000256" key="2">
    <source>
        <dbReference type="ARBA" id="ARBA00022801"/>
    </source>
</evidence>
<dbReference type="EMBL" id="JALJOR010000001">
    <property type="protein sequence ID" value="KAK9828447.1"/>
    <property type="molecule type" value="Genomic_DNA"/>
</dbReference>
<evidence type="ECO:0000256" key="4">
    <source>
        <dbReference type="RuleBase" id="RU361187"/>
    </source>
</evidence>
<dbReference type="SUPFAM" id="SSF75005">
    <property type="entry name" value="Arabinanase/levansucrase/invertase"/>
    <property type="match status" value="1"/>
</dbReference>
<name>A0AAW1R492_9CHLO</name>
<keyword evidence="3 4" id="KW-0326">Glycosidase</keyword>
<comment type="similarity">
    <text evidence="1 4">Belongs to the glycosyl hydrolase 43 family.</text>
</comment>
<dbReference type="GO" id="GO:0004553">
    <property type="term" value="F:hydrolase activity, hydrolyzing O-glycosyl compounds"/>
    <property type="evidence" value="ECO:0007669"/>
    <property type="project" value="InterPro"/>
</dbReference>
<comment type="caution">
    <text evidence="6">The sequence shown here is derived from an EMBL/GenBank/DDBJ whole genome shotgun (WGS) entry which is preliminary data.</text>
</comment>
<protein>
    <recommendedName>
        <fullName evidence="8">Glycosyl hydrolase family 43</fullName>
    </recommendedName>
</protein>
<dbReference type="Proteomes" id="UP001489004">
    <property type="component" value="Unassembled WGS sequence"/>
</dbReference>
<organism evidence="6 7">
    <name type="scientific">[Myrmecia] bisecta</name>
    <dbReference type="NCBI Taxonomy" id="41462"/>
    <lineage>
        <taxon>Eukaryota</taxon>
        <taxon>Viridiplantae</taxon>
        <taxon>Chlorophyta</taxon>
        <taxon>core chlorophytes</taxon>
        <taxon>Trebouxiophyceae</taxon>
        <taxon>Trebouxiales</taxon>
        <taxon>Trebouxiaceae</taxon>
        <taxon>Myrmecia</taxon>
    </lineage>
</organism>
<feature type="region of interest" description="Disordered" evidence="5">
    <location>
        <begin position="336"/>
        <end position="360"/>
    </location>
</feature>
<dbReference type="PANTHER" id="PTHR22925:SF3">
    <property type="entry name" value="GLYCOSYL HYDROLASE FAMILY PROTEIN 43"/>
    <property type="match status" value="1"/>
</dbReference>
<dbReference type="Gene3D" id="2.115.10.20">
    <property type="entry name" value="Glycosyl hydrolase domain, family 43"/>
    <property type="match status" value="1"/>
</dbReference>
<dbReference type="PANTHER" id="PTHR22925">
    <property type="entry name" value="GLYCOSYL HYDROLASE 43 FAMILY MEMBER"/>
    <property type="match status" value="1"/>
</dbReference>
<gene>
    <name evidence="6" type="ORF">WJX72_000040</name>
</gene>
<accession>A0AAW1R492</accession>
<keyword evidence="2 4" id="KW-0378">Hydrolase</keyword>
<evidence type="ECO:0000256" key="3">
    <source>
        <dbReference type="ARBA" id="ARBA00023295"/>
    </source>
</evidence>
<proteinExistence type="inferred from homology"/>
<keyword evidence="7" id="KW-1185">Reference proteome</keyword>
<evidence type="ECO:0000313" key="7">
    <source>
        <dbReference type="Proteomes" id="UP001489004"/>
    </source>
</evidence>
<sequence>MLRRAAKTPAHAWPSQSIKSTGLREDAGAPQNLFQSGSVWRDTDGNQIQAHAGSVLLHEGVYYWYGENKDGPTYTGYTLGYTTARVDVIGVSCYTSTDLIHWAYTGLALKYSGQAYDRDLAPTMVLERPKVIYNDQTRMFVMWMHIDSADYELARVGVATSSSPTGPFVYQDSFRPHGQQSRDLTVFKDDDGAAYIAYSSEDNAVMHISQLTPDYTHVTPHYIRSMARLKREAPAMFKHDGLYYMLTSGCTGWEPNRAEVFYATHPLGEWRTVGSPCTGATELEVAHTYFSQANFVLPVAGQPGHFIFMADAWDPDDLGSSRYVWLPMWVIEAKTRPPRTPSPPPVLRVGTPPSPATLSPVGPAPPVDVIVRWFDVWQLSDFKWQPRPRPWL</sequence>
<dbReference type="Pfam" id="PF04616">
    <property type="entry name" value="Glyco_hydro_43"/>
    <property type="match status" value="1"/>
</dbReference>
<dbReference type="InterPro" id="IPR023296">
    <property type="entry name" value="Glyco_hydro_beta-prop_sf"/>
</dbReference>
<evidence type="ECO:0000313" key="6">
    <source>
        <dbReference type="EMBL" id="KAK9828447.1"/>
    </source>
</evidence>
<evidence type="ECO:0008006" key="8">
    <source>
        <dbReference type="Google" id="ProtNLM"/>
    </source>
</evidence>
<dbReference type="AlphaFoldDB" id="A0AAW1R492"/>
<evidence type="ECO:0000256" key="5">
    <source>
        <dbReference type="SAM" id="MobiDB-lite"/>
    </source>
</evidence>
<dbReference type="CDD" id="cd18825">
    <property type="entry name" value="GH43_CtGH43-like"/>
    <property type="match status" value="1"/>
</dbReference>
<evidence type="ECO:0000256" key="1">
    <source>
        <dbReference type="ARBA" id="ARBA00009865"/>
    </source>
</evidence>
<dbReference type="GO" id="GO:0005975">
    <property type="term" value="P:carbohydrate metabolic process"/>
    <property type="evidence" value="ECO:0007669"/>
    <property type="project" value="InterPro"/>
</dbReference>
<reference evidence="6 7" key="1">
    <citation type="journal article" date="2024" name="Nat. Commun.">
        <title>Phylogenomics reveals the evolutionary origins of lichenization in chlorophyte algae.</title>
        <authorList>
            <person name="Puginier C."/>
            <person name="Libourel C."/>
            <person name="Otte J."/>
            <person name="Skaloud P."/>
            <person name="Haon M."/>
            <person name="Grisel S."/>
            <person name="Petersen M."/>
            <person name="Berrin J.G."/>
            <person name="Delaux P.M."/>
            <person name="Dal Grande F."/>
            <person name="Keller J."/>
        </authorList>
    </citation>
    <scope>NUCLEOTIDE SEQUENCE [LARGE SCALE GENOMIC DNA]</scope>
    <source>
        <strain evidence="6 7">SAG 2043</strain>
    </source>
</reference>